<evidence type="ECO:0000313" key="1">
    <source>
        <dbReference type="EMBL" id="CAE0441593.1"/>
    </source>
</evidence>
<accession>A0A7S3PJS6</accession>
<reference evidence="1" key="1">
    <citation type="submission" date="2021-01" db="EMBL/GenBank/DDBJ databases">
        <authorList>
            <person name="Corre E."/>
            <person name="Pelletier E."/>
            <person name="Niang G."/>
            <person name="Scheremetjew M."/>
            <person name="Finn R."/>
            <person name="Kale V."/>
            <person name="Holt S."/>
            <person name="Cochrane G."/>
            <person name="Meng A."/>
            <person name="Brown T."/>
            <person name="Cohen L."/>
        </authorList>
    </citation>
    <scope>NUCLEOTIDE SEQUENCE</scope>
    <source>
        <strain evidence="1">GSBS06</strain>
    </source>
</reference>
<organism evidence="1">
    <name type="scientific">Aplanochytrium stocchinoi</name>
    <dbReference type="NCBI Taxonomy" id="215587"/>
    <lineage>
        <taxon>Eukaryota</taxon>
        <taxon>Sar</taxon>
        <taxon>Stramenopiles</taxon>
        <taxon>Bigyra</taxon>
        <taxon>Labyrinthulomycetes</taxon>
        <taxon>Thraustochytrida</taxon>
        <taxon>Thraustochytriidae</taxon>
        <taxon>Aplanochytrium</taxon>
    </lineage>
</organism>
<dbReference type="EMBL" id="HBIN01015453">
    <property type="protein sequence ID" value="CAE0441593.1"/>
    <property type="molecule type" value="Transcribed_RNA"/>
</dbReference>
<gene>
    <name evidence="1" type="ORF">ASTO00021_LOCUS11724</name>
</gene>
<proteinExistence type="predicted"/>
<dbReference type="AlphaFoldDB" id="A0A7S3PJS6"/>
<name>A0A7S3PJS6_9STRA</name>
<protein>
    <submittedName>
        <fullName evidence="1">Uncharacterized protein</fullName>
    </submittedName>
</protein>
<sequence>MIVFTKFREDRKFEVLMVVFRIRCDNRPITKHGENMPARGDTRPQRRVLGSHNIIALDFGLTKSCTYLYMKQCPIKQDLCLDYISHHRSMITVVFYVQVI</sequence>